<dbReference type="Proteomes" id="UP001620626">
    <property type="component" value="Unassembled WGS sequence"/>
</dbReference>
<feature type="compositionally biased region" description="Basic and acidic residues" evidence="1">
    <location>
        <begin position="7"/>
        <end position="23"/>
    </location>
</feature>
<evidence type="ECO:0000313" key="3">
    <source>
        <dbReference type="Proteomes" id="UP001620626"/>
    </source>
</evidence>
<name>A0ABD2HYH6_9BILA</name>
<evidence type="ECO:0000256" key="1">
    <source>
        <dbReference type="SAM" id="MobiDB-lite"/>
    </source>
</evidence>
<dbReference type="EMBL" id="JBICBT010001381">
    <property type="protein sequence ID" value="KAL3070535.1"/>
    <property type="molecule type" value="Genomic_DNA"/>
</dbReference>
<gene>
    <name evidence="2" type="ORF">niasHT_032325</name>
</gene>
<organism evidence="2 3">
    <name type="scientific">Heterodera trifolii</name>
    <dbReference type="NCBI Taxonomy" id="157864"/>
    <lineage>
        <taxon>Eukaryota</taxon>
        <taxon>Metazoa</taxon>
        <taxon>Ecdysozoa</taxon>
        <taxon>Nematoda</taxon>
        <taxon>Chromadorea</taxon>
        <taxon>Rhabditida</taxon>
        <taxon>Tylenchina</taxon>
        <taxon>Tylenchomorpha</taxon>
        <taxon>Tylenchoidea</taxon>
        <taxon>Heteroderidae</taxon>
        <taxon>Heteroderinae</taxon>
        <taxon>Heterodera</taxon>
    </lineage>
</organism>
<accession>A0ABD2HYH6</accession>
<sequence length="296" mass="33831">MLQLAKSNEKGQKTPAVEKRQENGEAKAAWVDYETVAQKRPRLSLAQTSGTYKPNWPNKIASLVEIFLAKSNKRWQNVNGQMFQMLYEECNAKQQLLIQMSGFGFDTSLFNGIESDYKNRSNQLTMAANFADAFDLAIAISTKIFWISKNWDEEEIDKNFDTKIRQVTCGLVSVKPMFQTLMEHIDSVQTILLNGGANDLIKKAAFCICTIKGLLRSVPLPTENEMAQIMLINLHLYIHFYRAMEQICAKFDNYPIIREQRKIILKIISRLGAYQQFALSFGHAHLKSEVCSKTKQ</sequence>
<feature type="region of interest" description="Disordered" evidence="1">
    <location>
        <begin position="1"/>
        <end position="23"/>
    </location>
</feature>
<keyword evidence="3" id="KW-1185">Reference proteome</keyword>
<proteinExistence type="predicted"/>
<protein>
    <submittedName>
        <fullName evidence="2">Uncharacterized protein</fullName>
    </submittedName>
</protein>
<dbReference type="AlphaFoldDB" id="A0ABD2HYH6"/>
<reference evidence="2 3" key="1">
    <citation type="submission" date="2024-10" db="EMBL/GenBank/DDBJ databases">
        <authorList>
            <person name="Kim D."/>
        </authorList>
    </citation>
    <scope>NUCLEOTIDE SEQUENCE [LARGE SCALE GENOMIC DNA]</scope>
    <source>
        <strain evidence="2">BH-2024</strain>
    </source>
</reference>
<comment type="caution">
    <text evidence="2">The sequence shown here is derived from an EMBL/GenBank/DDBJ whole genome shotgun (WGS) entry which is preliminary data.</text>
</comment>
<evidence type="ECO:0000313" key="2">
    <source>
        <dbReference type="EMBL" id="KAL3070535.1"/>
    </source>
</evidence>